<dbReference type="InterPro" id="IPR014048">
    <property type="entry name" value="MethylDNA_cys_MeTrfase_DNA-bd"/>
</dbReference>
<name>A0A543L1Z3_9BURK</name>
<protein>
    <submittedName>
        <fullName evidence="8">Methylated-DNA-[protein]-cysteine S-methyltransferase</fullName>
    </submittedName>
</protein>
<dbReference type="InterPro" id="IPR036388">
    <property type="entry name" value="WH-like_DNA-bd_sf"/>
</dbReference>
<keyword evidence="5" id="KW-0234">DNA repair</keyword>
<evidence type="ECO:0000313" key="8">
    <source>
        <dbReference type="EMBL" id="TQN01349.1"/>
    </source>
</evidence>
<evidence type="ECO:0000259" key="7">
    <source>
        <dbReference type="Pfam" id="PF01035"/>
    </source>
</evidence>
<dbReference type="PANTHER" id="PTHR10815">
    <property type="entry name" value="METHYLATED-DNA--PROTEIN-CYSTEINE METHYLTRANSFERASE"/>
    <property type="match status" value="1"/>
</dbReference>
<comment type="caution">
    <text evidence="8">The sequence shown here is derived from an EMBL/GenBank/DDBJ whole genome shotgun (WGS) entry which is preliminary data.</text>
</comment>
<dbReference type="CDD" id="cd06445">
    <property type="entry name" value="ATase"/>
    <property type="match status" value="1"/>
</dbReference>
<evidence type="ECO:0000256" key="4">
    <source>
        <dbReference type="ARBA" id="ARBA00022763"/>
    </source>
</evidence>
<evidence type="ECO:0000256" key="3">
    <source>
        <dbReference type="ARBA" id="ARBA00022679"/>
    </source>
</evidence>
<evidence type="ECO:0000313" key="9">
    <source>
        <dbReference type="Proteomes" id="UP000316993"/>
    </source>
</evidence>
<keyword evidence="2 8" id="KW-0489">Methyltransferase</keyword>
<dbReference type="EMBL" id="VFPV01000003">
    <property type="protein sequence ID" value="TQN01349.1"/>
    <property type="molecule type" value="Genomic_DNA"/>
</dbReference>
<dbReference type="Pfam" id="PF01035">
    <property type="entry name" value="DNA_binding_1"/>
    <property type="match status" value="1"/>
</dbReference>
<dbReference type="AlphaFoldDB" id="A0A543L1Z3"/>
<reference evidence="8 9" key="1">
    <citation type="submission" date="2019-06" db="EMBL/GenBank/DDBJ databases">
        <title>Genomic Encyclopedia of Archaeal and Bacterial Type Strains, Phase II (KMG-II): from individual species to whole genera.</title>
        <authorList>
            <person name="Goeker M."/>
        </authorList>
    </citation>
    <scope>NUCLEOTIDE SEQUENCE [LARGE SCALE GENOMIC DNA]</scope>
    <source>
        <strain evidence="8 9">DSM 7270</strain>
    </source>
</reference>
<organism evidence="8 9">
    <name type="scientific">Acidovorax temperans</name>
    <dbReference type="NCBI Taxonomy" id="80878"/>
    <lineage>
        <taxon>Bacteria</taxon>
        <taxon>Pseudomonadati</taxon>
        <taxon>Pseudomonadota</taxon>
        <taxon>Betaproteobacteria</taxon>
        <taxon>Burkholderiales</taxon>
        <taxon>Comamonadaceae</taxon>
        <taxon>Acidovorax</taxon>
    </lineage>
</organism>
<dbReference type="Proteomes" id="UP000316993">
    <property type="component" value="Unassembled WGS sequence"/>
</dbReference>
<feature type="domain" description="Methylated-DNA-[protein]-cysteine S-methyltransferase DNA binding" evidence="7">
    <location>
        <begin position="96"/>
        <end position="177"/>
    </location>
</feature>
<dbReference type="PROSITE" id="PS00374">
    <property type="entry name" value="MGMT"/>
    <property type="match status" value="1"/>
</dbReference>
<dbReference type="PANTHER" id="PTHR10815:SF5">
    <property type="entry name" value="METHYLATED-DNA--PROTEIN-CYSTEINE METHYLTRANSFERASE"/>
    <property type="match status" value="1"/>
</dbReference>
<keyword evidence="3 8" id="KW-0808">Transferase</keyword>
<dbReference type="GO" id="GO:0003908">
    <property type="term" value="F:methylated-DNA-[protein]-cysteine S-methyltransferase activity"/>
    <property type="evidence" value="ECO:0007669"/>
    <property type="project" value="UniProtKB-EC"/>
</dbReference>
<dbReference type="GO" id="GO:0032259">
    <property type="term" value="P:methylation"/>
    <property type="evidence" value="ECO:0007669"/>
    <property type="project" value="UniProtKB-KW"/>
</dbReference>
<dbReference type="SUPFAM" id="SSF46767">
    <property type="entry name" value="Methylated DNA-protein cysteine methyltransferase, C-terminal domain"/>
    <property type="match status" value="1"/>
</dbReference>
<evidence type="ECO:0000256" key="2">
    <source>
        <dbReference type="ARBA" id="ARBA00022603"/>
    </source>
</evidence>
<dbReference type="InterPro" id="IPR036217">
    <property type="entry name" value="MethylDNA_cys_MeTrfase_DNAb"/>
</dbReference>
<evidence type="ECO:0000256" key="1">
    <source>
        <dbReference type="ARBA" id="ARBA00001286"/>
    </source>
</evidence>
<gene>
    <name evidence="8" type="ORF">BDD18_3312</name>
</gene>
<accession>A0A543L1Z3</accession>
<keyword evidence="4" id="KW-0227">DNA damage</keyword>
<dbReference type="NCBIfam" id="TIGR00589">
    <property type="entry name" value="ogt"/>
    <property type="match status" value="1"/>
</dbReference>
<evidence type="ECO:0000256" key="5">
    <source>
        <dbReference type="ARBA" id="ARBA00023204"/>
    </source>
</evidence>
<dbReference type="InterPro" id="IPR036631">
    <property type="entry name" value="MGMT_N_sf"/>
</dbReference>
<dbReference type="GO" id="GO:0006281">
    <property type="term" value="P:DNA repair"/>
    <property type="evidence" value="ECO:0007669"/>
    <property type="project" value="UniProtKB-KW"/>
</dbReference>
<dbReference type="InterPro" id="IPR001497">
    <property type="entry name" value="MethylDNA_cys_MeTrfase_AS"/>
</dbReference>
<evidence type="ECO:0000256" key="6">
    <source>
        <dbReference type="ARBA" id="ARBA00049348"/>
    </source>
</evidence>
<dbReference type="Gene3D" id="1.10.10.10">
    <property type="entry name" value="Winged helix-like DNA-binding domain superfamily/Winged helix DNA-binding domain"/>
    <property type="match status" value="1"/>
</dbReference>
<proteinExistence type="predicted"/>
<dbReference type="SUPFAM" id="SSF53155">
    <property type="entry name" value="Methylated DNA-protein cysteine methyltransferase domain"/>
    <property type="match status" value="1"/>
</dbReference>
<sequence length="189" mass="19641">MHEPSLRPSPALGHALFDTAVGRCALAWGAAGARAVQLPEQDDAATVARLLRASGPCHAATPPPDAAAAIQGIQALLQGHKLDLREVVLDMTQVSDFHQRVYAVTRAIPPGQVRTYGDIAEQLGSKGLARAVGQALGLNPFAPVVPCHRVLGAGFQAGGFSATGGTATKLRMLHIEEACWGDTQALPGF</sequence>
<comment type="catalytic activity">
    <reaction evidence="1">
        <text>a 4-O-methyl-thymidine in DNA + L-cysteinyl-[protein] = a thymidine in DNA + S-methyl-L-cysteinyl-[protein]</text>
        <dbReference type="Rhea" id="RHEA:53428"/>
        <dbReference type="Rhea" id="RHEA-COMP:10131"/>
        <dbReference type="Rhea" id="RHEA-COMP:10132"/>
        <dbReference type="Rhea" id="RHEA-COMP:13555"/>
        <dbReference type="Rhea" id="RHEA-COMP:13556"/>
        <dbReference type="ChEBI" id="CHEBI:29950"/>
        <dbReference type="ChEBI" id="CHEBI:82612"/>
        <dbReference type="ChEBI" id="CHEBI:137386"/>
        <dbReference type="ChEBI" id="CHEBI:137387"/>
        <dbReference type="EC" id="2.1.1.63"/>
    </reaction>
</comment>
<comment type="catalytic activity">
    <reaction evidence="6">
        <text>a 6-O-methyl-2'-deoxyguanosine in DNA + L-cysteinyl-[protein] = S-methyl-L-cysteinyl-[protein] + a 2'-deoxyguanosine in DNA</text>
        <dbReference type="Rhea" id="RHEA:24000"/>
        <dbReference type="Rhea" id="RHEA-COMP:10131"/>
        <dbReference type="Rhea" id="RHEA-COMP:10132"/>
        <dbReference type="Rhea" id="RHEA-COMP:11367"/>
        <dbReference type="Rhea" id="RHEA-COMP:11368"/>
        <dbReference type="ChEBI" id="CHEBI:29950"/>
        <dbReference type="ChEBI" id="CHEBI:82612"/>
        <dbReference type="ChEBI" id="CHEBI:85445"/>
        <dbReference type="ChEBI" id="CHEBI:85448"/>
        <dbReference type="EC" id="2.1.1.63"/>
    </reaction>
</comment>